<evidence type="ECO:0000313" key="15">
    <source>
        <dbReference type="EMBL" id="MDT2811307.1"/>
    </source>
</evidence>
<dbReference type="NCBIfam" id="TIGR00007">
    <property type="entry name" value="1-(5-phosphoribosyl)-5-[(5-phosphoribosylamino)methylideneamino]imidazole-4-carboxamide isomerase"/>
    <property type="match status" value="1"/>
</dbReference>
<comment type="subcellular location">
    <subcellularLocation>
        <location evidence="2 12 14">Cytoplasm</location>
    </subcellularLocation>
</comment>
<evidence type="ECO:0000313" key="16">
    <source>
        <dbReference type="Proteomes" id="UP001256711"/>
    </source>
</evidence>
<dbReference type="CDD" id="cd04732">
    <property type="entry name" value="HisA"/>
    <property type="match status" value="1"/>
</dbReference>
<keyword evidence="8 12" id="KW-0028">Amino-acid biosynthesis</keyword>
<comment type="pathway">
    <text evidence="3 12 14">Amino-acid biosynthesis; L-histidine biosynthesis; L-histidine from 5-phospho-alpha-D-ribose 1-diphosphate: step 4/9.</text>
</comment>
<proteinExistence type="inferred from homology"/>
<dbReference type="Proteomes" id="UP001256711">
    <property type="component" value="Unassembled WGS sequence"/>
</dbReference>
<evidence type="ECO:0000256" key="4">
    <source>
        <dbReference type="ARBA" id="ARBA00009667"/>
    </source>
</evidence>
<feature type="active site" description="Proton acceptor" evidence="12">
    <location>
        <position position="8"/>
    </location>
</feature>
<dbReference type="PANTHER" id="PTHR43090">
    <property type="entry name" value="1-(5-PHOSPHORIBOSYL)-5-[(5-PHOSPHORIBOSYLAMINO)METHYLIDENEAMINO] IMIDAZOLE-4-CARBOXAMIDE ISOMERASE"/>
    <property type="match status" value="1"/>
</dbReference>
<evidence type="ECO:0000256" key="1">
    <source>
        <dbReference type="ARBA" id="ARBA00000901"/>
    </source>
</evidence>
<keyword evidence="9 12" id="KW-0368">Histidine biosynthesis</keyword>
<dbReference type="GO" id="GO:0003949">
    <property type="term" value="F:1-(5-phosphoribosyl)-5-[(5-phosphoribosylamino)methylideneamino]imidazole-4-carboxamide isomerase activity"/>
    <property type="evidence" value="ECO:0007669"/>
    <property type="project" value="UniProtKB-UniRule"/>
</dbReference>
<dbReference type="EC" id="5.3.1.16" evidence="5 12"/>
<dbReference type="HAMAP" id="MF_01014">
    <property type="entry name" value="HisA"/>
    <property type="match status" value="1"/>
</dbReference>
<evidence type="ECO:0000256" key="10">
    <source>
        <dbReference type="ARBA" id="ARBA00023235"/>
    </source>
</evidence>
<dbReference type="FunFam" id="3.20.20.70:FF:000009">
    <property type="entry name" value="1-(5-phosphoribosyl)-5-[(5-phosphoribosylamino)methylideneamino] imidazole-4-carboxamide isomerase"/>
    <property type="match status" value="1"/>
</dbReference>
<evidence type="ECO:0000256" key="2">
    <source>
        <dbReference type="ARBA" id="ARBA00004496"/>
    </source>
</evidence>
<evidence type="ECO:0000256" key="7">
    <source>
        <dbReference type="ARBA" id="ARBA00022490"/>
    </source>
</evidence>
<comment type="caution">
    <text evidence="15">The sequence shown here is derived from an EMBL/GenBank/DDBJ whole genome shotgun (WGS) entry which is preliminary data.</text>
</comment>
<gene>
    <name evidence="12 15" type="primary">hisA</name>
    <name evidence="15" type="ORF">P7H43_12525</name>
</gene>
<dbReference type="InterPro" id="IPR006062">
    <property type="entry name" value="His_biosynth"/>
</dbReference>
<accession>A0AAW8U4V5</accession>
<dbReference type="InterPro" id="IPR006063">
    <property type="entry name" value="HisA_bact_arch"/>
</dbReference>
<keyword evidence="10 12" id="KW-0413">Isomerase</keyword>
<keyword evidence="7 12" id="KW-0963">Cytoplasm</keyword>
<dbReference type="SUPFAM" id="SSF51366">
    <property type="entry name" value="Ribulose-phoshate binding barrel"/>
    <property type="match status" value="1"/>
</dbReference>
<evidence type="ECO:0000256" key="3">
    <source>
        <dbReference type="ARBA" id="ARBA00005133"/>
    </source>
</evidence>
<dbReference type="RefSeq" id="WP_311835793.1">
    <property type="nucleotide sequence ID" value="NZ_JARQBJ010000006.1"/>
</dbReference>
<dbReference type="GO" id="GO:0005737">
    <property type="term" value="C:cytoplasm"/>
    <property type="evidence" value="ECO:0007669"/>
    <property type="project" value="UniProtKB-SubCell"/>
</dbReference>
<dbReference type="PANTHER" id="PTHR43090:SF2">
    <property type="entry name" value="1-(5-PHOSPHORIBOSYL)-5-[(5-PHOSPHORIBOSYLAMINO)METHYLIDENEAMINO] IMIDAZOLE-4-CARBOXAMIDE ISOMERASE"/>
    <property type="match status" value="1"/>
</dbReference>
<dbReference type="GO" id="GO:0000162">
    <property type="term" value="P:L-tryptophan biosynthetic process"/>
    <property type="evidence" value="ECO:0007669"/>
    <property type="project" value="TreeGrafter"/>
</dbReference>
<evidence type="ECO:0000256" key="9">
    <source>
        <dbReference type="ARBA" id="ARBA00023102"/>
    </source>
</evidence>
<dbReference type="Gene3D" id="3.20.20.70">
    <property type="entry name" value="Aldolase class I"/>
    <property type="match status" value="1"/>
</dbReference>
<reference evidence="15" key="1">
    <citation type="submission" date="2023-03" db="EMBL/GenBank/DDBJ databases">
        <authorList>
            <person name="Shen W."/>
            <person name="Cai J."/>
        </authorList>
    </citation>
    <scope>NUCLEOTIDE SEQUENCE</scope>
    <source>
        <strain evidence="15">B226-2</strain>
    </source>
</reference>
<evidence type="ECO:0000256" key="12">
    <source>
        <dbReference type="HAMAP-Rule" id="MF_01014"/>
    </source>
</evidence>
<dbReference type="InterPro" id="IPR011060">
    <property type="entry name" value="RibuloseP-bd_barrel"/>
</dbReference>
<dbReference type="InterPro" id="IPR013785">
    <property type="entry name" value="Aldolase_TIM"/>
</dbReference>
<organism evidence="15 16">
    <name type="scientific">Enterococcus asini</name>
    <dbReference type="NCBI Taxonomy" id="57732"/>
    <lineage>
        <taxon>Bacteria</taxon>
        <taxon>Bacillati</taxon>
        <taxon>Bacillota</taxon>
        <taxon>Bacilli</taxon>
        <taxon>Lactobacillales</taxon>
        <taxon>Enterococcaceae</taxon>
        <taxon>Enterococcus</taxon>
    </lineage>
</organism>
<dbReference type="GO" id="GO:0000105">
    <property type="term" value="P:L-histidine biosynthetic process"/>
    <property type="evidence" value="ECO:0007669"/>
    <property type="project" value="UniProtKB-UniRule"/>
</dbReference>
<sequence>MIILPAIDLLDQKVVRLYQGDYDQQQIFGDDPVAFAQEFQAKGATHLHLVDLNGAKEGSKVHFDLVRRIVSATDLFVELGGGIRSEQDIVDVLDAGVQRVILGTIAQKDPVFTKEMLKKYGDKIAVGVDARDGLVAVSGWLETTQTKVDDFCQQLGEWGCSTIIFTDIAKDGTGKGIDVALYRKLNALGLNIVASGGVASLDDLRQLAEAETYGAIVGKALYSGTLTLEDCLQVAREASR</sequence>
<dbReference type="InterPro" id="IPR023016">
    <property type="entry name" value="HisA/PriA"/>
</dbReference>
<evidence type="ECO:0000256" key="5">
    <source>
        <dbReference type="ARBA" id="ARBA00012550"/>
    </source>
</evidence>
<protein>
    <recommendedName>
        <fullName evidence="6 12">1-(5-phosphoribosyl)-5-[(5-phosphoribosylamino)methylideneamino] imidazole-4-carboxamide isomerase</fullName>
        <ecNumber evidence="5 12">5.3.1.16</ecNumber>
    </recommendedName>
    <alternativeName>
        <fullName evidence="11 12">Phosphoribosylformimino-5-aminoimidazole carboxamide ribotide isomerase</fullName>
    </alternativeName>
</protein>
<dbReference type="AlphaFoldDB" id="A0AAW8U4V5"/>
<comment type="catalytic activity">
    <reaction evidence="1 12 14">
        <text>1-(5-phospho-beta-D-ribosyl)-5-[(5-phospho-beta-D-ribosylamino)methylideneamino]imidazole-4-carboxamide = 5-[(5-phospho-1-deoxy-D-ribulos-1-ylimino)methylamino]-1-(5-phospho-beta-D-ribosyl)imidazole-4-carboxamide</text>
        <dbReference type="Rhea" id="RHEA:15469"/>
        <dbReference type="ChEBI" id="CHEBI:58435"/>
        <dbReference type="ChEBI" id="CHEBI:58525"/>
        <dbReference type="EC" id="5.3.1.16"/>
    </reaction>
</comment>
<dbReference type="Pfam" id="PF00977">
    <property type="entry name" value="His_biosynth"/>
    <property type="match status" value="1"/>
</dbReference>
<name>A0AAW8U4V5_9ENTE</name>
<comment type="similarity">
    <text evidence="4 12 13">Belongs to the HisA/HisF family.</text>
</comment>
<feature type="active site" description="Proton donor" evidence="12">
    <location>
        <position position="129"/>
    </location>
</feature>
<dbReference type="EMBL" id="JARQBJ010000006">
    <property type="protein sequence ID" value="MDT2811307.1"/>
    <property type="molecule type" value="Genomic_DNA"/>
</dbReference>
<evidence type="ECO:0000256" key="8">
    <source>
        <dbReference type="ARBA" id="ARBA00022605"/>
    </source>
</evidence>
<dbReference type="InterPro" id="IPR044524">
    <property type="entry name" value="Isoase_HisA-like"/>
</dbReference>
<evidence type="ECO:0000256" key="6">
    <source>
        <dbReference type="ARBA" id="ARBA00018464"/>
    </source>
</evidence>
<evidence type="ECO:0000256" key="13">
    <source>
        <dbReference type="RuleBase" id="RU003657"/>
    </source>
</evidence>
<evidence type="ECO:0000256" key="11">
    <source>
        <dbReference type="ARBA" id="ARBA00030547"/>
    </source>
</evidence>
<evidence type="ECO:0000256" key="14">
    <source>
        <dbReference type="RuleBase" id="RU003658"/>
    </source>
</evidence>